<evidence type="ECO:0000256" key="1">
    <source>
        <dbReference type="ARBA" id="ARBA00022729"/>
    </source>
</evidence>
<dbReference type="PANTHER" id="PTHR31836">
    <property type="match status" value="1"/>
</dbReference>
<evidence type="ECO:0000313" key="4">
    <source>
        <dbReference type="Proteomes" id="UP000054166"/>
    </source>
</evidence>
<protein>
    <recommendedName>
        <fullName evidence="5">RlpA-like protein double-psi beta-barrel domain-containing protein</fullName>
    </recommendedName>
</protein>
<dbReference type="SUPFAM" id="SSF50685">
    <property type="entry name" value="Barwin-like endoglucanases"/>
    <property type="match status" value="1"/>
</dbReference>
<sequence length="131" mass="14233">MSFVSRIIGFLLIALVVVHDVSGVHTGDMFYFTPGLGACGFRNTGSQHVVSVSTEFFHSFPGATPDDNKYGPNPICQHYMTISSNGTSVLAQIVDYCEQCELYSIGVPKAVFQLFANLGVGVVHDVKWVVE</sequence>
<feature type="signal peptide" evidence="2">
    <location>
        <begin position="1"/>
        <end position="23"/>
    </location>
</feature>
<reference evidence="3 4" key="1">
    <citation type="submission" date="2014-04" db="EMBL/GenBank/DDBJ databases">
        <authorList>
            <consortium name="DOE Joint Genome Institute"/>
            <person name="Kuo A."/>
            <person name="Tarkka M."/>
            <person name="Buscot F."/>
            <person name="Kohler A."/>
            <person name="Nagy L.G."/>
            <person name="Floudas D."/>
            <person name="Copeland A."/>
            <person name="Barry K.W."/>
            <person name="Cichocki N."/>
            <person name="Veneault-Fourrey C."/>
            <person name="LaButti K."/>
            <person name="Lindquist E.A."/>
            <person name="Lipzen A."/>
            <person name="Lundell T."/>
            <person name="Morin E."/>
            <person name="Murat C."/>
            <person name="Sun H."/>
            <person name="Tunlid A."/>
            <person name="Henrissat B."/>
            <person name="Grigoriev I.V."/>
            <person name="Hibbett D.S."/>
            <person name="Martin F."/>
            <person name="Nordberg H.P."/>
            <person name="Cantor M.N."/>
            <person name="Hua S.X."/>
        </authorList>
    </citation>
    <scope>NUCLEOTIDE SEQUENCE [LARGE SCALE GENOMIC DNA]</scope>
    <source>
        <strain evidence="3 4">F 1598</strain>
    </source>
</reference>
<name>A0A0C3FD46_PILCF</name>
<gene>
    <name evidence="3" type="ORF">PILCRDRAFT_11674</name>
</gene>
<keyword evidence="4" id="KW-1185">Reference proteome</keyword>
<dbReference type="CDD" id="cd22191">
    <property type="entry name" value="DPBB_RlpA_EXP_N-like"/>
    <property type="match status" value="1"/>
</dbReference>
<dbReference type="InParanoid" id="A0A0C3FD46"/>
<reference evidence="4" key="2">
    <citation type="submission" date="2015-01" db="EMBL/GenBank/DDBJ databases">
        <title>Evolutionary Origins and Diversification of the Mycorrhizal Mutualists.</title>
        <authorList>
            <consortium name="DOE Joint Genome Institute"/>
            <consortium name="Mycorrhizal Genomics Consortium"/>
            <person name="Kohler A."/>
            <person name="Kuo A."/>
            <person name="Nagy L.G."/>
            <person name="Floudas D."/>
            <person name="Copeland A."/>
            <person name="Barry K.W."/>
            <person name="Cichocki N."/>
            <person name="Veneault-Fourrey C."/>
            <person name="LaButti K."/>
            <person name="Lindquist E.A."/>
            <person name="Lipzen A."/>
            <person name="Lundell T."/>
            <person name="Morin E."/>
            <person name="Murat C."/>
            <person name="Riley R."/>
            <person name="Ohm R."/>
            <person name="Sun H."/>
            <person name="Tunlid A."/>
            <person name="Henrissat B."/>
            <person name="Grigoriev I.V."/>
            <person name="Hibbett D.S."/>
            <person name="Martin F."/>
        </authorList>
    </citation>
    <scope>NUCLEOTIDE SEQUENCE [LARGE SCALE GENOMIC DNA]</scope>
    <source>
        <strain evidence="4">F 1598</strain>
    </source>
</reference>
<evidence type="ECO:0008006" key="5">
    <source>
        <dbReference type="Google" id="ProtNLM"/>
    </source>
</evidence>
<feature type="chain" id="PRO_5002177284" description="RlpA-like protein double-psi beta-barrel domain-containing protein" evidence="2">
    <location>
        <begin position="24"/>
        <end position="131"/>
    </location>
</feature>
<organism evidence="3 4">
    <name type="scientific">Piloderma croceum (strain F 1598)</name>
    <dbReference type="NCBI Taxonomy" id="765440"/>
    <lineage>
        <taxon>Eukaryota</taxon>
        <taxon>Fungi</taxon>
        <taxon>Dikarya</taxon>
        <taxon>Basidiomycota</taxon>
        <taxon>Agaricomycotina</taxon>
        <taxon>Agaricomycetes</taxon>
        <taxon>Agaricomycetidae</taxon>
        <taxon>Atheliales</taxon>
        <taxon>Atheliaceae</taxon>
        <taxon>Piloderma</taxon>
    </lineage>
</organism>
<keyword evidence="1 2" id="KW-0732">Signal</keyword>
<dbReference type="HOGENOM" id="CLU_047639_6_2_1"/>
<dbReference type="Proteomes" id="UP000054166">
    <property type="component" value="Unassembled WGS sequence"/>
</dbReference>
<dbReference type="InterPro" id="IPR051477">
    <property type="entry name" value="Expansin_CellWall"/>
</dbReference>
<dbReference type="OrthoDB" id="406505at2759"/>
<dbReference type="AlphaFoldDB" id="A0A0C3FD46"/>
<accession>A0A0C3FD46</accession>
<dbReference type="EMBL" id="KN833021">
    <property type="protein sequence ID" value="KIM77766.1"/>
    <property type="molecule type" value="Genomic_DNA"/>
</dbReference>
<dbReference type="Gene3D" id="2.40.40.10">
    <property type="entry name" value="RlpA-like domain"/>
    <property type="match status" value="1"/>
</dbReference>
<evidence type="ECO:0000256" key="2">
    <source>
        <dbReference type="SAM" id="SignalP"/>
    </source>
</evidence>
<dbReference type="InterPro" id="IPR036908">
    <property type="entry name" value="RlpA-like_sf"/>
</dbReference>
<proteinExistence type="predicted"/>
<evidence type="ECO:0000313" key="3">
    <source>
        <dbReference type="EMBL" id="KIM77766.1"/>
    </source>
</evidence>
<dbReference type="PANTHER" id="PTHR31836:SF27">
    <property type="entry name" value="RLPA-LIKE PROTEIN DOUBLE-PSI BETA-BARREL DOMAIN-CONTAINING PROTEIN"/>
    <property type="match status" value="1"/>
</dbReference>